<dbReference type="GO" id="GO:0046872">
    <property type="term" value="F:metal ion binding"/>
    <property type="evidence" value="ECO:0007669"/>
    <property type="project" value="InterPro"/>
</dbReference>
<sequence>DYVPHTEDKIPHSEEKTRHAEDKVPHAEDKVPHAEEKVPQTKDKVPHTENKVPHTENKVPHGEDKASHADDKVPHAENKVLHAEDKVSHAEDKVPHTEEKVRHTVEKVPHAEDKVPLTEDKVPHTEEKVPHAEDKVPHGEDKVPHTYDKVTQAEDKVPHAEVKVPHSEDKARHAEDKVPHGQEGSSRTRVRRMKGPKIFFMIFTTTEKPGQNSKLICTPCCDELFCLIHFDNEGSYGSSLHWLNKMQGVKTFLTPSPVTSQLKGRQIPAWLEVSVLVYTFDLRIFILFSGQSRMSKKGQRYKTPVLYVEFRSVHKKHDRVENSVNSSLTKGLNQANCTFDKGNICSYQNGAGQFNWMVNGSRTPSGGTGPSSDVSGRGFYLYIETSTPRQFGDKATILTPNLNGSQCMTFSYHMNGKDIGVLNIYANNQRIFSKSGNQGNEWVGVKTSILQRGSYMVKFEGVRGRDYQGDIAIDAISFTPGSCSSQTPTPPPPTTQAGCGKAKLFLDKVVSGQTARPNSWPWQVSLRNVGSSNHFCGGSLISDQWVVTAAHCVLGRSASSLNVRLGEHNFNLNEGNEMDSRVVQIIVHPRYLDDNFNYDIALVKLSRRVPFTPQIQPVCLPQQGVIVDEVSGQGCYITGWGRTGASKPGATVLQQARLPVISESKCREHMGSQVTRQMICAGFGGNSTVSGCFGDSGGPFVCRDKSSNRWILQGAVSWGTRTCSAGHNEFTVFARVAEFAIWIKQQIGNVQPLPPLPHPSSVNCSFDNGNICSYQNGPGQFKWTVKRGSTPSSGTGPSSDVSGRGYYLFIETSSPRQFGDNATILIPYLNGPQCMTFSYHMHGSDIGVLNIYANNQTIFSKSGNQGNRWVGVRTQIIQSGRYMVKIEGIRGRRWQGDIAIDVISFTPGVCSTQAGIFLVALPSFQGP</sequence>
<dbReference type="InterPro" id="IPR013320">
    <property type="entry name" value="ConA-like_dom_sf"/>
</dbReference>
<dbReference type="Proteomes" id="UP001152795">
    <property type="component" value="Unassembled WGS sequence"/>
</dbReference>
<proteinExistence type="predicted"/>
<dbReference type="AlphaFoldDB" id="A0A7D9DUP1"/>
<dbReference type="GO" id="GO:0006508">
    <property type="term" value="P:proteolysis"/>
    <property type="evidence" value="ECO:0007669"/>
    <property type="project" value="UniProtKB-KW"/>
</dbReference>
<keyword evidence="2" id="KW-0732">Signal</keyword>
<dbReference type="Gene3D" id="2.40.10.10">
    <property type="entry name" value="Trypsin-like serine proteases"/>
    <property type="match status" value="3"/>
</dbReference>
<dbReference type="Gene3D" id="1.20.5.170">
    <property type="match status" value="1"/>
</dbReference>
<dbReference type="SUPFAM" id="SSF50494">
    <property type="entry name" value="Trypsin-like serine proteases"/>
    <property type="match status" value="1"/>
</dbReference>
<evidence type="ECO:0000256" key="6">
    <source>
        <dbReference type="SAM" id="MobiDB-lite"/>
    </source>
</evidence>
<evidence type="ECO:0000256" key="2">
    <source>
        <dbReference type="ARBA" id="ARBA00022729"/>
    </source>
</evidence>
<keyword evidence="4" id="KW-0720">Serine protease</keyword>
<protein>
    <submittedName>
        <fullName evidence="7">MAM and LDL-receptor class A domain-containing 1-like isoform X2</fullName>
    </submittedName>
</protein>
<dbReference type="InterPro" id="IPR018114">
    <property type="entry name" value="TRYPSIN_HIS"/>
</dbReference>
<dbReference type="CDD" id="cd00190">
    <property type="entry name" value="Tryp_SPc"/>
    <property type="match status" value="1"/>
</dbReference>
<dbReference type="Pfam" id="PF00089">
    <property type="entry name" value="Trypsin"/>
    <property type="match status" value="1"/>
</dbReference>
<keyword evidence="3" id="KW-0378">Hydrolase</keyword>
<dbReference type="FunFam" id="2.40.10.10:FF:000120">
    <property type="entry name" value="Putative serine protease"/>
    <property type="match status" value="1"/>
</dbReference>
<dbReference type="Gene3D" id="2.60.120.200">
    <property type="match status" value="2"/>
</dbReference>
<evidence type="ECO:0000256" key="3">
    <source>
        <dbReference type="ARBA" id="ARBA00022801"/>
    </source>
</evidence>
<feature type="compositionally biased region" description="Basic and acidic residues" evidence="6">
    <location>
        <begin position="1"/>
        <end position="180"/>
    </location>
</feature>
<dbReference type="EMBL" id="CACRXK020002199">
    <property type="protein sequence ID" value="CAB3993158.1"/>
    <property type="molecule type" value="Genomic_DNA"/>
</dbReference>
<dbReference type="PROSITE" id="PS00134">
    <property type="entry name" value="TRYPSIN_HIS"/>
    <property type="match status" value="1"/>
</dbReference>
<keyword evidence="5" id="KW-1015">Disulfide bond</keyword>
<evidence type="ECO:0000256" key="1">
    <source>
        <dbReference type="ARBA" id="ARBA00022670"/>
    </source>
</evidence>
<dbReference type="PANTHER" id="PTHR23282">
    <property type="entry name" value="APICAL ENDOSOMAL GLYCOPROTEIN PRECURSOR"/>
    <property type="match status" value="1"/>
</dbReference>
<dbReference type="SMART" id="SM00137">
    <property type="entry name" value="MAM"/>
    <property type="match status" value="2"/>
</dbReference>
<dbReference type="InterPro" id="IPR001314">
    <property type="entry name" value="Peptidase_S1A"/>
</dbReference>
<keyword evidence="8" id="KW-1185">Reference proteome</keyword>
<dbReference type="CDD" id="cd13840">
    <property type="entry name" value="SMBP_like"/>
    <property type="match status" value="2"/>
</dbReference>
<dbReference type="PROSITE" id="PS00135">
    <property type="entry name" value="TRYPSIN_SER"/>
    <property type="match status" value="1"/>
</dbReference>
<dbReference type="InterPro" id="IPR033116">
    <property type="entry name" value="TRYPSIN_SER"/>
</dbReference>
<dbReference type="SMART" id="SM00020">
    <property type="entry name" value="Tryp_SPc"/>
    <property type="match status" value="1"/>
</dbReference>
<dbReference type="PROSITE" id="PS50240">
    <property type="entry name" value="TRYPSIN_DOM"/>
    <property type="match status" value="1"/>
</dbReference>
<dbReference type="SUPFAM" id="SSF49899">
    <property type="entry name" value="Concanavalin A-like lectins/glucanases"/>
    <property type="match status" value="2"/>
</dbReference>
<dbReference type="InterPro" id="IPR031877">
    <property type="entry name" value="SmbP"/>
</dbReference>
<evidence type="ECO:0000256" key="5">
    <source>
        <dbReference type="ARBA" id="ARBA00023157"/>
    </source>
</evidence>
<dbReference type="InterPro" id="IPR051560">
    <property type="entry name" value="MAM_domain-containing"/>
</dbReference>
<feature type="non-terminal residue" evidence="7">
    <location>
        <position position="927"/>
    </location>
</feature>
<dbReference type="InterPro" id="IPR001254">
    <property type="entry name" value="Trypsin_dom"/>
</dbReference>
<organism evidence="7 8">
    <name type="scientific">Paramuricea clavata</name>
    <name type="common">Red gorgonian</name>
    <name type="synonym">Violescent sea-whip</name>
    <dbReference type="NCBI Taxonomy" id="317549"/>
    <lineage>
        <taxon>Eukaryota</taxon>
        <taxon>Metazoa</taxon>
        <taxon>Cnidaria</taxon>
        <taxon>Anthozoa</taxon>
        <taxon>Octocorallia</taxon>
        <taxon>Malacalcyonacea</taxon>
        <taxon>Plexauridae</taxon>
        <taxon>Paramuricea</taxon>
    </lineage>
</organism>
<name>A0A7D9DUP1_PARCT</name>
<dbReference type="GO" id="GO:0004252">
    <property type="term" value="F:serine-type endopeptidase activity"/>
    <property type="evidence" value="ECO:0007669"/>
    <property type="project" value="InterPro"/>
</dbReference>
<keyword evidence="1" id="KW-0645">Protease</keyword>
<evidence type="ECO:0000313" key="8">
    <source>
        <dbReference type="Proteomes" id="UP001152795"/>
    </source>
</evidence>
<dbReference type="PRINTS" id="PR00722">
    <property type="entry name" value="CHYMOTRYPSIN"/>
</dbReference>
<evidence type="ECO:0000256" key="4">
    <source>
        <dbReference type="ARBA" id="ARBA00022825"/>
    </source>
</evidence>
<dbReference type="InterPro" id="IPR000998">
    <property type="entry name" value="MAM_dom"/>
</dbReference>
<dbReference type="PROSITE" id="PS50060">
    <property type="entry name" value="MAM_2"/>
    <property type="match status" value="2"/>
</dbReference>
<feature type="non-terminal residue" evidence="7">
    <location>
        <position position="1"/>
    </location>
</feature>
<dbReference type="CDD" id="cd06263">
    <property type="entry name" value="MAM"/>
    <property type="match status" value="2"/>
</dbReference>
<comment type="caution">
    <text evidence="7">The sequence shown here is derived from an EMBL/GenBank/DDBJ whole genome shotgun (WGS) entry which is preliminary data.</text>
</comment>
<dbReference type="GO" id="GO:0016020">
    <property type="term" value="C:membrane"/>
    <property type="evidence" value="ECO:0007669"/>
    <property type="project" value="InterPro"/>
</dbReference>
<dbReference type="PANTHER" id="PTHR23282:SF142">
    <property type="entry name" value="MAM DOMAIN-CONTAINING PROTEIN"/>
    <property type="match status" value="1"/>
</dbReference>
<accession>A0A7D9DUP1</accession>
<dbReference type="Pfam" id="PF00629">
    <property type="entry name" value="MAM"/>
    <property type="match status" value="2"/>
</dbReference>
<evidence type="ECO:0000313" key="7">
    <source>
        <dbReference type="EMBL" id="CAB3993158.1"/>
    </source>
</evidence>
<reference evidence="7" key="1">
    <citation type="submission" date="2020-04" db="EMBL/GenBank/DDBJ databases">
        <authorList>
            <person name="Alioto T."/>
            <person name="Alioto T."/>
            <person name="Gomez Garrido J."/>
        </authorList>
    </citation>
    <scope>NUCLEOTIDE SEQUENCE</scope>
    <source>
        <strain evidence="7">A484AB</strain>
    </source>
</reference>
<gene>
    <name evidence="7" type="ORF">PACLA_8A024225</name>
</gene>
<feature type="region of interest" description="Disordered" evidence="6">
    <location>
        <begin position="1"/>
        <end position="188"/>
    </location>
</feature>
<dbReference type="InterPro" id="IPR043504">
    <property type="entry name" value="Peptidase_S1_PA_chymotrypsin"/>
</dbReference>
<dbReference type="InterPro" id="IPR009003">
    <property type="entry name" value="Peptidase_S1_PA"/>
</dbReference>
<dbReference type="OrthoDB" id="6380398at2759"/>
<dbReference type="SUPFAM" id="SSF57997">
    <property type="entry name" value="Tropomyosin"/>
    <property type="match status" value="1"/>
</dbReference>